<dbReference type="Pfam" id="PF12836">
    <property type="entry name" value="HHH_3"/>
    <property type="match status" value="1"/>
</dbReference>
<feature type="domain" description="Helix-hairpin-helix DNA-binding motif class 1" evidence="2">
    <location>
        <begin position="95"/>
        <end position="114"/>
    </location>
</feature>
<keyword evidence="1" id="KW-0472">Membrane</keyword>
<keyword evidence="1" id="KW-0812">Transmembrane</keyword>
<dbReference type="InterPro" id="IPR010994">
    <property type="entry name" value="RuvA_2-like"/>
</dbReference>
<reference evidence="4" key="2">
    <citation type="submission" date="2024-06" db="EMBL/GenBank/DDBJ databases">
        <title>Caproicibacterium argilliputei sp. nov, a novel caproic acid producing anaerobic bacterium isolated from pit mud.</title>
        <authorList>
            <person name="Zeng C."/>
        </authorList>
    </citation>
    <scope>NUCLEOTIDE SEQUENCE [LARGE SCALE GENOMIC DNA]</scope>
    <source>
        <strain evidence="4">ZCY20-5</strain>
    </source>
</reference>
<dbReference type="Proteomes" id="UP001300604">
    <property type="component" value="Chromosome"/>
</dbReference>
<feature type="domain" description="Helix-hairpin-helix DNA-binding motif class 1" evidence="2">
    <location>
        <begin position="65"/>
        <end position="84"/>
    </location>
</feature>
<reference evidence="3 4" key="1">
    <citation type="submission" date="2024-06" db="EMBL/GenBank/DDBJ databases">
        <title>Caproicibacterium argilliputei sp. nov, a novel caproic acid producing anaerobic bacterium isolated from pit mud.</title>
        <authorList>
            <person name="Xia S."/>
        </authorList>
    </citation>
    <scope>NUCLEOTIDE SEQUENCE [LARGE SCALE GENOMIC DNA]</scope>
    <source>
        <strain evidence="3 4">ZCY20-5</strain>
    </source>
</reference>
<dbReference type="GO" id="GO:0006281">
    <property type="term" value="P:DNA repair"/>
    <property type="evidence" value="ECO:0007669"/>
    <property type="project" value="InterPro"/>
</dbReference>
<protein>
    <submittedName>
        <fullName evidence="3">Helix-hairpin-helix domain-containing protein</fullName>
    </submittedName>
</protein>
<keyword evidence="1" id="KW-1133">Transmembrane helix</keyword>
<organism evidence="3 4">
    <name type="scientific">Caproicibacterium argilliputei</name>
    <dbReference type="NCBI Taxonomy" id="3030016"/>
    <lineage>
        <taxon>Bacteria</taxon>
        <taxon>Bacillati</taxon>
        <taxon>Bacillota</taxon>
        <taxon>Clostridia</taxon>
        <taxon>Eubacteriales</taxon>
        <taxon>Oscillospiraceae</taxon>
        <taxon>Caproicibacterium</taxon>
    </lineage>
</organism>
<dbReference type="GO" id="GO:0015627">
    <property type="term" value="C:type II protein secretion system complex"/>
    <property type="evidence" value="ECO:0007669"/>
    <property type="project" value="TreeGrafter"/>
</dbReference>
<dbReference type="GO" id="GO:0003677">
    <property type="term" value="F:DNA binding"/>
    <property type="evidence" value="ECO:0007669"/>
    <property type="project" value="InterPro"/>
</dbReference>
<accession>A0AA97D8P0</accession>
<dbReference type="InterPro" id="IPR003583">
    <property type="entry name" value="Hlx-hairpin-Hlx_DNA-bd_motif"/>
</dbReference>
<dbReference type="EMBL" id="CP135996">
    <property type="protein sequence ID" value="WOC31319.1"/>
    <property type="molecule type" value="Genomic_DNA"/>
</dbReference>
<dbReference type="InterPro" id="IPR051675">
    <property type="entry name" value="Endo/Exo/Phosphatase_dom_1"/>
</dbReference>
<feature type="transmembrane region" description="Helical" evidence="1">
    <location>
        <begin position="12"/>
        <end position="30"/>
    </location>
</feature>
<evidence type="ECO:0000259" key="2">
    <source>
        <dbReference type="SMART" id="SM00278"/>
    </source>
</evidence>
<dbReference type="SMART" id="SM00278">
    <property type="entry name" value="HhH1"/>
    <property type="match status" value="2"/>
</dbReference>
<dbReference type="AlphaFoldDB" id="A0AA97D8P0"/>
<dbReference type="KEGG" id="carl:PXC00_08785"/>
<dbReference type="PANTHER" id="PTHR21180">
    <property type="entry name" value="ENDONUCLEASE/EXONUCLEASE/PHOSPHATASE FAMILY DOMAIN-CONTAINING PROTEIN 1"/>
    <property type="match status" value="1"/>
</dbReference>
<dbReference type="Gene3D" id="1.10.150.280">
    <property type="entry name" value="AF1531-like domain"/>
    <property type="match status" value="1"/>
</dbReference>
<evidence type="ECO:0000256" key="1">
    <source>
        <dbReference type="SAM" id="Phobius"/>
    </source>
</evidence>
<evidence type="ECO:0000313" key="3">
    <source>
        <dbReference type="EMBL" id="WOC31319.1"/>
    </source>
</evidence>
<dbReference type="SUPFAM" id="SSF47781">
    <property type="entry name" value="RuvA domain 2-like"/>
    <property type="match status" value="1"/>
</dbReference>
<dbReference type="NCBIfam" id="TIGR00426">
    <property type="entry name" value="competence protein ComEA helix-hairpin-helix repeat region"/>
    <property type="match status" value="1"/>
</dbReference>
<dbReference type="GO" id="GO:0015628">
    <property type="term" value="P:protein secretion by the type II secretion system"/>
    <property type="evidence" value="ECO:0007669"/>
    <property type="project" value="TreeGrafter"/>
</dbReference>
<dbReference type="RefSeq" id="WP_275843874.1">
    <property type="nucleotide sequence ID" value="NZ_CP135996.1"/>
</dbReference>
<sequence length="117" mass="12465">MDEERVHIRILIGLAAVLAALCIGYSLFFVPPVCDPAAVVTTDGPSAALSEVYNGKVHLNSASLSQLESLKGVGSALAKRIVAYRTAHGGFQSVEELQNVKGIGEKLFSQIRDQIDL</sequence>
<gene>
    <name evidence="3" type="ORF">PXC00_08785</name>
</gene>
<dbReference type="PANTHER" id="PTHR21180:SF32">
    <property type="entry name" value="ENDONUCLEASE_EXONUCLEASE_PHOSPHATASE FAMILY DOMAIN-CONTAINING PROTEIN 1"/>
    <property type="match status" value="1"/>
</dbReference>
<dbReference type="InterPro" id="IPR004509">
    <property type="entry name" value="Competence_ComEA_HhH"/>
</dbReference>
<evidence type="ECO:0000313" key="4">
    <source>
        <dbReference type="Proteomes" id="UP001300604"/>
    </source>
</evidence>
<reference evidence="4" key="3">
    <citation type="submission" date="2024-06" db="EMBL/GenBank/DDBJ databases">
        <authorList>
            <person name="Zeng C."/>
        </authorList>
    </citation>
    <scope>NUCLEOTIDE SEQUENCE [LARGE SCALE GENOMIC DNA]</scope>
    <source>
        <strain evidence="4">ZCY20-5</strain>
    </source>
</reference>
<keyword evidence="4" id="KW-1185">Reference proteome</keyword>
<proteinExistence type="predicted"/>
<name>A0AA97D8P0_9FIRM</name>